<accession>A0ABQ2Z977</accession>
<dbReference type="SUPFAM" id="SSF56059">
    <property type="entry name" value="Glutathione synthetase ATP-binding domain-like"/>
    <property type="match status" value="1"/>
</dbReference>
<feature type="domain" description="MvdD-like pre-ATP grasp" evidence="2">
    <location>
        <begin position="9"/>
        <end position="125"/>
    </location>
</feature>
<protein>
    <submittedName>
        <fullName evidence="3">ATP-grasp ribosomal peptide maturase</fullName>
    </submittedName>
</protein>
<evidence type="ECO:0000256" key="1">
    <source>
        <dbReference type="SAM" id="MobiDB-lite"/>
    </source>
</evidence>
<comment type="caution">
    <text evidence="3">The sequence shown here is derived from an EMBL/GenBank/DDBJ whole genome shotgun (WGS) entry which is preliminary data.</text>
</comment>
<dbReference type="Proteomes" id="UP000653308">
    <property type="component" value="Unassembled WGS sequence"/>
</dbReference>
<dbReference type="EMBL" id="BMWE01000002">
    <property type="protein sequence ID" value="GGY07455.1"/>
    <property type="molecule type" value="Genomic_DNA"/>
</dbReference>
<organism evidence="3 4">
    <name type="scientific">Streptomyces djakartensis</name>
    <dbReference type="NCBI Taxonomy" id="68193"/>
    <lineage>
        <taxon>Bacteria</taxon>
        <taxon>Bacillati</taxon>
        <taxon>Actinomycetota</taxon>
        <taxon>Actinomycetes</taxon>
        <taxon>Kitasatosporales</taxon>
        <taxon>Streptomycetaceae</taxon>
        <taxon>Streptomyces</taxon>
    </lineage>
</organism>
<dbReference type="InterPro" id="IPR026449">
    <property type="entry name" value="GRASP_SAV_5884"/>
</dbReference>
<dbReference type="RefSeq" id="WP_190196427.1">
    <property type="nucleotide sequence ID" value="NZ_BMWE01000002.1"/>
</dbReference>
<proteinExistence type="predicted"/>
<sequence>MTTRPVGPVLVLTGLHDVTADVVLRILAEHRVPVVRLDPGTDLHKGAALTATYRTGDQRGTLRTPTRELDLTEVRSVWTRRPSPYQGPPGLGDQERRFAASQSLWGVGGILASLPGAHYVNHPWNNRAAEHKPAQLATAQRSGLSVPSTLITNDHEQAREFAAQHSGGVVYKPLWNTPCAIDGTPQQVWVREVRPHEITPAVAVCPHLFQAKVEKAFDVRLTAVGSRVFAVRIDSPDLDWRRRQSRMECAPIAVPAGIARSVSVYLDTFRLVFGAFDFAVTPAGDWYFLECNPNGQWAWQPDPVTDSIGHAIADELRRPLECEPARAGDGAQARPRQPGPLWSTTSM</sequence>
<evidence type="ECO:0000259" key="2">
    <source>
        <dbReference type="Pfam" id="PF21068"/>
    </source>
</evidence>
<feature type="region of interest" description="Disordered" evidence="1">
    <location>
        <begin position="324"/>
        <end position="347"/>
    </location>
</feature>
<dbReference type="NCBIfam" id="TIGR04187">
    <property type="entry name" value="GRASP_SAV_5884"/>
    <property type="match status" value="1"/>
</dbReference>
<evidence type="ECO:0000313" key="3">
    <source>
        <dbReference type="EMBL" id="GGY07455.1"/>
    </source>
</evidence>
<dbReference type="Pfam" id="PF21068">
    <property type="entry name" value="ATPgraspMvdD"/>
    <property type="match status" value="1"/>
</dbReference>
<reference evidence="4" key="1">
    <citation type="journal article" date="2019" name="Int. J. Syst. Evol. Microbiol.">
        <title>The Global Catalogue of Microorganisms (GCM) 10K type strain sequencing project: providing services to taxonomists for standard genome sequencing and annotation.</title>
        <authorList>
            <consortium name="The Broad Institute Genomics Platform"/>
            <consortium name="The Broad Institute Genome Sequencing Center for Infectious Disease"/>
            <person name="Wu L."/>
            <person name="Ma J."/>
        </authorList>
    </citation>
    <scope>NUCLEOTIDE SEQUENCE [LARGE SCALE GENOMIC DNA]</scope>
    <source>
        <strain evidence="4">JCM 4957</strain>
    </source>
</reference>
<dbReference type="Gene3D" id="3.30.470.20">
    <property type="entry name" value="ATP-grasp fold, B domain"/>
    <property type="match status" value="1"/>
</dbReference>
<dbReference type="PANTHER" id="PTHR21621:SF0">
    <property type="entry name" value="BETA-CITRYLGLUTAMATE SYNTHASE B-RELATED"/>
    <property type="match status" value="1"/>
</dbReference>
<dbReference type="InterPro" id="IPR048936">
    <property type="entry name" value="MvdD-like_ATPgrasp"/>
</dbReference>
<gene>
    <name evidence="3" type="ORF">GCM10010384_09890</name>
</gene>
<evidence type="ECO:0000313" key="4">
    <source>
        <dbReference type="Proteomes" id="UP000653308"/>
    </source>
</evidence>
<name>A0ABQ2Z977_9ACTN</name>
<dbReference type="PANTHER" id="PTHR21621">
    <property type="entry name" value="RIBOSOMAL PROTEIN S6 MODIFICATION PROTEIN"/>
    <property type="match status" value="1"/>
</dbReference>
<keyword evidence="4" id="KW-1185">Reference proteome</keyword>